<dbReference type="EMBL" id="LSLI01000166">
    <property type="protein sequence ID" value="KXS30690.1"/>
    <property type="molecule type" value="Genomic_DNA"/>
</dbReference>
<proteinExistence type="predicted"/>
<accession>A0A139BNY1</accession>
<dbReference type="AlphaFoldDB" id="A0A139BNY1"/>
<reference evidence="1 2" key="1">
    <citation type="submission" date="2016-02" db="EMBL/GenBank/DDBJ databases">
        <authorList>
            <person name="Wen L."/>
            <person name="He K."/>
            <person name="Yang H."/>
        </authorList>
    </citation>
    <scope>NUCLEOTIDE SEQUENCE [LARGE SCALE GENOMIC DNA]</scope>
    <source>
        <strain evidence="1">ShG14-8</strain>
    </source>
</reference>
<organism evidence="1 2">
    <name type="scientific">Candidatus Gallionella acididurans</name>
    <dbReference type="NCBI Taxonomy" id="1796491"/>
    <lineage>
        <taxon>Bacteria</taxon>
        <taxon>Pseudomonadati</taxon>
        <taxon>Pseudomonadota</taxon>
        <taxon>Betaproteobacteria</taxon>
        <taxon>Nitrosomonadales</taxon>
        <taxon>Gallionellaceae</taxon>
        <taxon>Gallionella</taxon>
    </lineage>
</organism>
<protein>
    <submittedName>
        <fullName evidence="1">Uncharacterized protein</fullName>
    </submittedName>
</protein>
<evidence type="ECO:0000313" key="1">
    <source>
        <dbReference type="EMBL" id="KXS30690.1"/>
    </source>
</evidence>
<name>A0A139BNY1_9PROT</name>
<gene>
    <name evidence="1" type="ORF">AWT59_3182</name>
</gene>
<dbReference type="Proteomes" id="UP000070578">
    <property type="component" value="Unassembled WGS sequence"/>
</dbReference>
<feature type="non-terminal residue" evidence="1">
    <location>
        <position position="1"/>
    </location>
</feature>
<evidence type="ECO:0000313" key="2">
    <source>
        <dbReference type="Proteomes" id="UP000070578"/>
    </source>
</evidence>
<sequence>RIAEIVCILDENLSDYYF</sequence>
<reference evidence="1 2" key="2">
    <citation type="submission" date="2016-03" db="EMBL/GenBank/DDBJ databases">
        <title>New uncultured bacterium of the family Gallionellaceae from acid mine drainage: description and reconstruction of genome based on metagenomic analysis of microbial community.</title>
        <authorList>
            <person name="Kadnikov V."/>
            <person name="Ivasenko D."/>
            <person name="Beletsky A."/>
            <person name="Mardanov A."/>
            <person name="Danilova E."/>
            <person name="Pimenov N."/>
            <person name="Karnachuk O."/>
            <person name="Ravin N."/>
        </authorList>
    </citation>
    <scope>NUCLEOTIDE SEQUENCE [LARGE SCALE GENOMIC DNA]</scope>
    <source>
        <strain evidence="1">ShG14-8</strain>
    </source>
</reference>
<comment type="caution">
    <text evidence="1">The sequence shown here is derived from an EMBL/GenBank/DDBJ whole genome shotgun (WGS) entry which is preliminary data.</text>
</comment>